<keyword evidence="2" id="KW-1185">Reference proteome</keyword>
<dbReference type="Proteomes" id="UP000659223">
    <property type="component" value="Unassembled WGS sequence"/>
</dbReference>
<dbReference type="EMBL" id="BMUT01000001">
    <property type="protein sequence ID" value="GGX62393.1"/>
    <property type="molecule type" value="Genomic_DNA"/>
</dbReference>
<organism evidence="1 2">
    <name type="scientific">Streptomyces hiroshimensis</name>
    <dbReference type="NCBI Taxonomy" id="66424"/>
    <lineage>
        <taxon>Bacteria</taxon>
        <taxon>Bacillati</taxon>
        <taxon>Actinomycetota</taxon>
        <taxon>Actinomycetes</taxon>
        <taxon>Kitasatosporales</taxon>
        <taxon>Streptomycetaceae</taxon>
        <taxon>Streptomyces</taxon>
    </lineage>
</organism>
<accession>A0ABQ2Y3Q6</accession>
<proteinExistence type="predicted"/>
<comment type="caution">
    <text evidence="1">The sequence shown here is derived from an EMBL/GenBank/DDBJ whole genome shotgun (WGS) entry which is preliminary data.</text>
</comment>
<evidence type="ECO:0000313" key="1">
    <source>
        <dbReference type="EMBL" id="GGX62393.1"/>
    </source>
</evidence>
<gene>
    <name evidence="1" type="ORF">GCM10010324_03920</name>
</gene>
<protein>
    <submittedName>
        <fullName evidence="1">Uncharacterized protein</fullName>
    </submittedName>
</protein>
<name>A0ABQ2Y3Q6_9ACTN</name>
<dbReference type="RefSeq" id="WP_190019787.1">
    <property type="nucleotide sequence ID" value="NZ_BMUT01000001.1"/>
</dbReference>
<sequence length="69" mass="7331">MPVFPRTAVPGPSPRLTLQQRLHASVKPLVDPPEDCPGAAFVAAHGDPATWSGETCDAYLDLVHAEGLR</sequence>
<reference evidence="2" key="1">
    <citation type="journal article" date="2019" name="Int. J. Syst. Evol. Microbiol.">
        <title>The Global Catalogue of Microorganisms (GCM) 10K type strain sequencing project: providing services to taxonomists for standard genome sequencing and annotation.</title>
        <authorList>
            <consortium name="The Broad Institute Genomics Platform"/>
            <consortium name="The Broad Institute Genome Sequencing Center for Infectious Disease"/>
            <person name="Wu L."/>
            <person name="Ma J."/>
        </authorList>
    </citation>
    <scope>NUCLEOTIDE SEQUENCE [LARGE SCALE GENOMIC DNA]</scope>
    <source>
        <strain evidence="2">JCM 4586</strain>
    </source>
</reference>
<evidence type="ECO:0000313" key="2">
    <source>
        <dbReference type="Proteomes" id="UP000659223"/>
    </source>
</evidence>